<comment type="function">
    <text evidence="6">ATPase that binds to both the 70S ribosome and the 50S ribosomal subunit in a nucleotide-independent manner.</text>
</comment>
<dbReference type="OrthoDB" id="9807318at2"/>
<keyword evidence="5" id="KW-0460">Magnesium</keyword>
<dbReference type="Proteomes" id="UP000287502">
    <property type="component" value="Chromosome"/>
</dbReference>
<dbReference type="SUPFAM" id="SSF52540">
    <property type="entry name" value="P-loop containing nucleoside triphosphate hydrolases"/>
    <property type="match status" value="1"/>
</dbReference>
<dbReference type="EMBL" id="CP035108">
    <property type="protein sequence ID" value="QAR34266.1"/>
    <property type="molecule type" value="Genomic_DNA"/>
</dbReference>
<dbReference type="InterPro" id="IPR023192">
    <property type="entry name" value="TGS-like_dom_sf"/>
</dbReference>
<evidence type="ECO:0000256" key="6">
    <source>
        <dbReference type="HAMAP-Rule" id="MF_00944"/>
    </source>
</evidence>
<dbReference type="Pfam" id="PF06071">
    <property type="entry name" value="YchF-GTPase_C"/>
    <property type="match status" value="1"/>
</dbReference>
<dbReference type="PROSITE" id="PS51710">
    <property type="entry name" value="G_OBG"/>
    <property type="match status" value="1"/>
</dbReference>
<dbReference type="HAMAP" id="MF_00944">
    <property type="entry name" value="YchF_OLA1_ATPase"/>
    <property type="match status" value="1"/>
</dbReference>
<keyword evidence="10" id="KW-1185">Reference proteome</keyword>
<protein>
    <recommendedName>
        <fullName evidence="6">Ribosome-binding ATPase YchF</fullName>
    </recommendedName>
</protein>
<dbReference type="GO" id="GO:0005525">
    <property type="term" value="F:GTP binding"/>
    <property type="evidence" value="ECO:0007669"/>
    <property type="project" value="InterPro"/>
</dbReference>
<dbReference type="RefSeq" id="WP_128467571.1">
    <property type="nucleotide sequence ID" value="NZ_CP035108.1"/>
</dbReference>
<dbReference type="NCBIfam" id="TIGR00092">
    <property type="entry name" value="redox-regulated ATPase YchF"/>
    <property type="match status" value="1"/>
</dbReference>
<reference evidence="9 10" key="1">
    <citation type="submission" date="2019-01" db="EMBL/GenBank/DDBJ databases">
        <title>Geovibrio thiophilus DSM 11263, complete genome.</title>
        <authorList>
            <person name="Spring S."/>
            <person name="Bunk B."/>
            <person name="Sproer C."/>
        </authorList>
    </citation>
    <scope>NUCLEOTIDE SEQUENCE [LARGE SCALE GENOMIC DNA]</scope>
    <source>
        <strain evidence="9 10">DSM 11263</strain>
    </source>
</reference>
<keyword evidence="4 6" id="KW-0067">ATP-binding</keyword>
<evidence type="ECO:0000313" key="9">
    <source>
        <dbReference type="EMBL" id="QAR34266.1"/>
    </source>
</evidence>
<dbReference type="KEGG" id="gtl:EP073_12875"/>
<sequence length="364" mass="39865">MGFNCGIVGLPNVGKSTIFNALTKAGAESANYPFCTIDPNRGIVPVPDERMDFLVEKIKPQSTVATTIEFIDIAGLVKGASQGEGLGNKFLTHIRQVDAVAHVVRCFDDPNVVHVEGGVDPVRDIEIINTELLLSDMELIERAVDRNKKAAKGGDKETKRKAEALEALLAEVQKGRMIRSVEGFEELTESLKEYPLITSKPVMYVANVDEAVLAEDNDHVKKVREIAAKENAVVVKICGSIESEIAELDEEEAKEFLASMGLDRSGLQSMIAQGYKLLDLLTFFTAGEKEVRAWTVTGGTTAQKAAGKIHSDIERGFIRAEVTSYSDFETAGSMAKAKELGKMRLEGKEYIVQDGDIIYFRFNV</sequence>
<dbReference type="FunFam" id="1.10.150.300:FF:000001">
    <property type="entry name" value="Ribosome-binding ATPase YchF"/>
    <property type="match status" value="1"/>
</dbReference>
<dbReference type="SUPFAM" id="SSF81271">
    <property type="entry name" value="TGS-like"/>
    <property type="match status" value="1"/>
</dbReference>
<keyword evidence="2" id="KW-0479">Metal-binding</keyword>
<dbReference type="InterPro" id="IPR027417">
    <property type="entry name" value="P-loop_NTPase"/>
</dbReference>
<dbReference type="PANTHER" id="PTHR23305:SF18">
    <property type="entry name" value="OBG-TYPE G DOMAIN-CONTAINING PROTEIN"/>
    <property type="match status" value="1"/>
</dbReference>
<comment type="similarity">
    <text evidence="6">Belongs to the TRAFAC class OBG-HflX-like GTPase superfamily. OBG GTPase family. YchF/OLA1 subfamily.</text>
</comment>
<dbReference type="CDD" id="cd04867">
    <property type="entry name" value="TGS_YchF_OLA1"/>
    <property type="match status" value="1"/>
</dbReference>
<dbReference type="FunFam" id="3.10.20.30:FF:000001">
    <property type="entry name" value="Ribosome-binding ATPase YchF"/>
    <property type="match status" value="1"/>
</dbReference>
<evidence type="ECO:0000313" key="10">
    <source>
        <dbReference type="Proteomes" id="UP000287502"/>
    </source>
</evidence>
<dbReference type="Pfam" id="PF01926">
    <property type="entry name" value="MMR_HSR1"/>
    <property type="match status" value="1"/>
</dbReference>
<dbReference type="InterPro" id="IPR004396">
    <property type="entry name" value="ATPase_YchF/OLA1"/>
</dbReference>
<dbReference type="PIRSF" id="PIRSF006641">
    <property type="entry name" value="CHP00092"/>
    <property type="match status" value="1"/>
</dbReference>
<dbReference type="InterPro" id="IPR012676">
    <property type="entry name" value="TGS-like"/>
</dbReference>
<dbReference type="InterPro" id="IPR012675">
    <property type="entry name" value="Beta-grasp_dom_sf"/>
</dbReference>
<dbReference type="CDD" id="cd01900">
    <property type="entry name" value="YchF"/>
    <property type="match status" value="1"/>
</dbReference>
<dbReference type="GO" id="GO:0016887">
    <property type="term" value="F:ATP hydrolysis activity"/>
    <property type="evidence" value="ECO:0007669"/>
    <property type="project" value="UniProtKB-UniRule"/>
</dbReference>
<name>A0A3R5X4J3_9BACT</name>
<gene>
    <name evidence="6 9" type="primary">ychF</name>
    <name evidence="9" type="ORF">EP073_12875</name>
</gene>
<dbReference type="InterPro" id="IPR013029">
    <property type="entry name" value="YchF_C"/>
</dbReference>
<dbReference type="InterPro" id="IPR006073">
    <property type="entry name" value="GTP-bd"/>
</dbReference>
<evidence type="ECO:0000259" key="8">
    <source>
        <dbReference type="PROSITE" id="PS51880"/>
    </source>
</evidence>
<comment type="cofactor">
    <cofactor evidence="1">
        <name>Mg(2+)</name>
        <dbReference type="ChEBI" id="CHEBI:18420"/>
    </cofactor>
</comment>
<evidence type="ECO:0000256" key="3">
    <source>
        <dbReference type="ARBA" id="ARBA00022741"/>
    </source>
</evidence>
<evidence type="ECO:0000256" key="4">
    <source>
        <dbReference type="ARBA" id="ARBA00022840"/>
    </source>
</evidence>
<dbReference type="GO" id="GO:0046872">
    <property type="term" value="F:metal ion binding"/>
    <property type="evidence" value="ECO:0007669"/>
    <property type="project" value="UniProtKB-KW"/>
</dbReference>
<evidence type="ECO:0000256" key="5">
    <source>
        <dbReference type="ARBA" id="ARBA00022842"/>
    </source>
</evidence>
<dbReference type="Gene3D" id="3.40.50.300">
    <property type="entry name" value="P-loop containing nucleotide triphosphate hydrolases"/>
    <property type="match status" value="1"/>
</dbReference>
<dbReference type="PROSITE" id="PS51880">
    <property type="entry name" value="TGS"/>
    <property type="match status" value="1"/>
</dbReference>
<dbReference type="InterPro" id="IPR041706">
    <property type="entry name" value="YchF_N"/>
</dbReference>
<dbReference type="InterPro" id="IPR004095">
    <property type="entry name" value="TGS"/>
</dbReference>
<dbReference type="Gene3D" id="3.10.20.30">
    <property type="match status" value="1"/>
</dbReference>
<organism evidence="9 10">
    <name type="scientific">Geovibrio thiophilus</name>
    <dbReference type="NCBI Taxonomy" id="139438"/>
    <lineage>
        <taxon>Bacteria</taxon>
        <taxon>Pseudomonadati</taxon>
        <taxon>Deferribacterota</taxon>
        <taxon>Deferribacteres</taxon>
        <taxon>Deferribacterales</taxon>
        <taxon>Geovibrionaceae</taxon>
        <taxon>Geovibrio</taxon>
    </lineage>
</organism>
<feature type="domain" description="OBG-type G" evidence="7">
    <location>
        <begin position="3"/>
        <end position="257"/>
    </location>
</feature>
<dbReference type="GO" id="GO:0043023">
    <property type="term" value="F:ribosomal large subunit binding"/>
    <property type="evidence" value="ECO:0007669"/>
    <property type="project" value="UniProtKB-UniRule"/>
</dbReference>
<dbReference type="PANTHER" id="PTHR23305">
    <property type="entry name" value="OBG GTPASE FAMILY"/>
    <property type="match status" value="1"/>
</dbReference>
<dbReference type="Gene3D" id="1.10.150.300">
    <property type="entry name" value="TGS-like domain"/>
    <property type="match status" value="1"/>
</dbReference>
<dbReference type="GO" id="GO:0005737">
    <property type="term" value="C:cytoplasm"/>
    <property type="evidence" value="ECO:0007669"/>
    <property type="project" value="TreeGrafter"/>
</dbReference>
<feature type="domain" description="TGS" evidence="8">
    <location>
        <begin position="279"/>
        <end position="362"/>
    </location>
</feature>
<evidence type="ECO:0000259" key="7">
    <source>
        <dbReference type="PROSITE" id="PS51710"/>
    </source>
</evidence>
<feature type="binding site" evidence="6">
    <location>
        <begin position="12"/>
        <end position="17"/>
    </location>
    <ligand>
        <name>ATP</name>
        <dbReference type="ChEBI" id="CHEBI:30616"/>
    </ligand>
</feature>
<dbReference type="PRINTS" id="PR00326">
    <property type="entry name" value="GTP1OBG"/>
</dbReference>
<evidence type="ECO:0000256" key="1">
    <source>
        <dbReference type="ARBA" id="ARBA00001946"/>
    </source>
</evidence>
<dbReference type="InterPro" id="IPR031167">
    <property type="entry name" value="G_OBG"/>
</dbReference>
<keyword evidence="3 6" id="KW-0547">Nucleotide-binding</keyword>
<dbReference type="GO" id="GO:0005524">
    <property type="term" value="F:ATP binding"/>
    <property type="evidence" value="ECO:0007669"/>
    <property type="project" value="UniProtKB-UniRule"/>
</dbReference>
<evidence type="ECO:0000256" key="2">
    <source>
        <dbReference type="ARBA" id="ARBA00022723"/>
    </source>
</evidence>
<accession>A0A3R5X4J3</accession>
<proteinExistence type="inferred from homology"/>
<dbReference type="AlphaFoldDB" id="A0A3R5X4J3"/>